<evidence type="ECO:0000256" key="2">
    <source>
        <dbReference type="ARBA" id="ARBA00022801"/>
    </source>
</evidence>
<evidence type="ECO:0000259" key="9">
    <source>
        <dbReference type="PROSITE" id="PS51193"/>
    </source>
</evidence>
<dbReference type="STRING" id="1159017.SAMN02927930_01402"/>
<feature type="domain" description="Helicase ATP-binding" evidence="9">
    <location>
        <begin position="1"/>
        <end position="304"/>
    </location>
</feature>
<comment type="similarity">
    <text evidence="5 6">Belongs to the DEAD box helicase family.</text>
</comment>
<dbReference type="SMART" id="SM00487">
    <property type="entry name" value="DEXDc"/>
    <property type="match status" value="1"/>
</dbReference>
<dbReference type="InterPro" id="IPR000629">
    <property type="entry name" value="RNA-helicase_DEAD-box_CS"/>
</dbReference>
<protein>
    <submittedName>
        <fullName evidence="11">ATP-dependent RNA helicase SrmB</fullName>
    </submittedName>
</protein>
<dbReference type="RefSeq" id="WP_092593108.1">
    <property type="nucleotide sequence ID" value="NZ_FMXN01000007.1"/>
</dbReference>
<dbReference type="EMBL" id="FMXN01000007">
    <property type="protein sequence ID" value="SDB36816.1"/>
    <property type="molecule type" value="Genomic_DNA"/>
</dbReference>
<evidence type="ECO:0000313" key="12">
    <source>
        <dbReference type="Proteomes" id="UP000199626"/>
    </source>
</evidence>
<dbReference type="InterPro" id="IPR050079">
    <property type="entry name" value="DEAD_box_RNA_helicase"/>
</dbReference>
<dbReference type="OrthoDB" id="6232645at2"/>
<dbReference type="GO" id="GO:0016787">
    <property type="term" value="F:hydrolase activity"/>
    <property type="evidence" value="ECO:0007669"/>
    <property type="project" value="UniProtKB-KW"/>
</dbReference>
<sequence>MTPDWEQLELDDELIEVLKAANLNKPAKVQQAVIPAALEGQDLLVNSPTGTGKTLAFLLPALQHLLDFPRRHAGPARVLILAPTRELAQQIAEQADAFHETTGLTTVLITGGVNYGSQHQLLEAPHDILVATPGRLLDLIGAEQYALDTVEWLIIDEADRMLDMGFSTAVKQLLNEIEHLQQTLLFSATLESAGVLRFASEIQKEPQHITVEPPKRERGKILQRWYQADTAEHKFQLLLRVLEENPGRRIIFVRTRERVEELAGKLLAAGVRNLTLRGDMPQADRQRIIARMERFNDTTLIATDVAARGIDIDDIALVVNFDLPRQADIYLHRIGRTGRAGKTGLAIALVEAHDAELLGRIERYQKIKIERRVFDDLRPQFKFPTPGKVKKKKKSKTDKTKQVKKVKKPKQGKKVKPAKE</sequence>
<gene>
    <name evidence="11" type="ORF">SAMN02927930_01402</name>
</gene>
<evidence type="ECO:0000256" key="3">
    <source>
        <dbReference type="ARBA" id="ARBA00022806"/>
    </source>
</evidence>
<dbReference type="PROSITE" id="PS51193">
    <property type="entry name" value="HELICASE_ATP_BIND_2"/>
    <property type="match status" value="1"/>
</dbReference>
<evidence type="ECO:0000256" key="7">
    <source>
        <dbReference type="SAM" id="MobiDB-lite"/>
    </source>
</evidence>
<dbReference type="PROSITE" id="PS51192">
    <property type="entry name" value="HELICASE_ATP_BIND_1"/>
    <property type="match status" value="1"/>
</dbReference>
<evidence type="ECO:0000313" key="11">
    <source>
        <dbReference type="EMBL" id="SDB36816.1"/>
    </source>
</evidence>
<dbReference type="SUPFAM" id="SSF52540">
    <property type="entry name" value="P-loop containing nucleoside triphosphate hydrolases"/>
    <property type="match status" value="1"/>
</dbReference>
<dbReference type="PANTHER" id="PTHR47959">
    <property type="entry name" value="ATP-DEPENDENT RNA HELICASE RHLE-RELATED"/>
    <property type="match status" value="1"/>
</dbReference>
<dbReference type="Gene3D" id="3.40.50.300">
    <property type="entry name" value="P-loop containing nucleotide triphosphate hydrolases"/>
    <property type="match status" value="2"/>
</dbReference>
<accession>A0A1G6CVA5</accession>
<dbReference type="InterPro" id="IPR044742">
    <property type="entry name" value="DEAD/DEAH_RhlB"/>
</dbReference>
<dbReference type="PROSITE" id="PS00039">
    <property type="entry name" value="DEAD_ATP_HELICASE"/>
    <property type="match status" value="1"/>
</dbReference>
<evidence type="ECO:0000256" key="5">
    <source>
        <dbReference type="ARBA" id="ARBA00038437"/>
    </source>
</evidence>
<dbReference type="Proteomes" id="UP000199626">
    <property type="component" value="Unassembled WGS sequence"/>
</dbReference>
<dbReference type="GO" id="GO:0003724">
    <property type="term" value="F:RNA helicase activity"/>
    <property type="evidence" value="ECO:0007669"/>
    <property type="project" value="UniProtKB-ARBA"/>
</dbReference>
<dbReference type="InterPro" id="IPR014001">
    <property type="entry name" value="Helicase_ATP-bd"/>
</dbReference>
<keyword evidence="3 6" id="KW-0347">Helicase</keyword>
<dbReference type="Pfam" id="PF00270">
    <property type="entry name" value="DEAD"/>
    <property type="match status" value="1"/>
</dbReference>
<dbReference type="InterPro" id="IPR027417">
    <property type="entry name" value="P-loop_NTPase"/>
</dbReference>
<feature type="domain" description="Helicase ATP-binding" evidence="8">
    <location>
        <begin position="34"/>
        <end position="208"/>
    </location>
</feature>
<dbReference type="AlphaFoldDB" id="A0A1G6CVA5"/>
<keyword evidence="2 6" id="KW-0378">Hydrolase</keyword>
<proteinExistence type="inferred from homology"/>
<dbReference type="InterPro" id="IPR014013">
    <property type="entry name" value="Helic_SF1/SF2_ATP-bd_DinG/Rad3"/>
</dbReference>
<name>A0A1G6CVA5_9GAMM</name>
<keyword evidence="12" id="KW-1185">Reference proteome</keyword>
<dbReference type="InterPro" id="IPR011545">
    <property type="entry name" value="DEAD/DEAH_box_helicase_dom"/>
</dbReference>
<dbReference type="PROSITE" id="PS51194">
    <property type="entry name" value="HELICASE_CTER"/>
    <property type="match status" value="1"/>
</dbReference>
<evidence type="ECO:0000259" key="10">
    <source>
        <dbReference type="PROSITE" id="PS51194"/>
    </source>
</evidence>
<evidence type="ECO:0000256" key="4">
    <source>
        <dbReference type="ARBA" id="ARBA00022840"/>
    </source>
</evidence>
<keyword evidence="4 6" id="KW-0067">ATP-binding</keyword>
<organism evidence="11 12">
    <name type="scientific">Pseudidiomarina indica</name>
    <dbReference type="NCBI Taxonomy" id="1159017"/>
    <lineage>
        <taxon>Bacteria</taxon>
        <taxon>Pseudomonadati</taxon>
        <taxon>Pseudomonadota</taxon>
        <taxon>Gammaproteobacteria</taxon>
        <taxon>Alteromonadales</taxon>
        <taxon>Idiomarinaceae</taxon>
        <taxon>Pseudidiomarina</taxon>
    </lineage>
</organism>
<dbReference type="InterPro" id="IPR001650">
    <property type="entry name" value="Helicase_C-like"/>
</dbReference>
<dbReference type="SMART" id="SM00490">
    <property type="entry name" value="HELICc"/>
    <property type="match status" value="1"/>
</dbReference>
<dbReference type="GO" id="GO:0005524">
    <property type="term" value="F:ATP binding"/>
    <property type="evidence" value="ECO:0007669"/>
    <property type="project" value="UniProtKB-KW"/>
</dbReference>
<dbReference type="NCBIfam" id="NF008394">
    <property type="entry name" value="PRK11192.1"/>
    <property type="match status" value="1"/>
</dbReference>
<dbReference type="CDD" id="cd00268">
    <property type="entry name" value="DEADc"/>
    <property type="match status" value="1"/>
</dbReference>
<feature type="domain" description="Helicase C-terminal" evidence="10">
    <location>
        <begin position="234"/>
        <end position="385"/>
    </location>
</feature>
<feature type="compositionally biased region" description="Basic residues" evidence="7">
    <location>
        <begin position="388"/>
        <end position="420"/>
    </location>
</feature>
<dbReference type="CDD" id="cd18787">
    <property type="entry name" value="SF2_C_DEAD"/>
    <property type="match status" value="1"/>
</dbReference>
<dbReference type="Pfam" id="PF00271">
    <property type="entry name" value="Helicase_C"/>
    <property type="match status" value="1"/>
</dbReference>
<keyword evidence="1 6" id="KW-0547">Nucleotide-binding</keyword>
<evidence type="ECO:0000256" key="1">
    <source>
        <dbReference type="ARBA" id="ARBA00022741"/>
    </source>
</evidence>
<reference evidence="12" key="1">
    <citation type="submission" date="2016-10" db="EMBL/GenBank/DDBJ databases">
        <authorList>
            <person name="Varghese N."/>
            <person name="Submissions S."/>
        </authorList>
    </citation>
    <scope>NUCLEOTIDE SEQUENCE [LARGE SCALE GENOMIC DNA]</scope>
    <source>
        <strain evidence="12">CGMCC 1.10824</strain>
    </source>
</reference>
<dbReference type="GO" id="GO:0003676">
    <property type="term" value="F:nucleic acid binding"/>
    <property type="evidence" value="ECO:0007669"/>
    <property type="project" value="InterPro"/>
</dbReference>
<dbReference type="PANTHER" id="PTHR47959:SF3">
    <property type="entry name" value="ATP-DEPENDENT RNA HELICASE SRMB"/>
    <property type="match status" value="1"/>
</dbReference>
<evidence type="ECO:0000256" key="6">
    <source>
        <dbReference type="RuleBase" id="RU000492"/>
    </source>
</evidence>
<dbReference type="GO" id="GO:0005829">
    <property type="term" value="C:cytosol"/>
    <property type="evidence" value="ECO:0007669"/>
    <property type="project" value="TreeGrafter"/>
</dbReference>
<feature type="region of interest" description="Disordered" evidence="7">
    <location>
        <begin position="379"/>
        <end position="420"/>
    </location>
</feature>
<evidence type="ECO:0000259" key="8">
    <source>
        <dbReference type="PROSITE" id="PS51192"/>
    </source>
</evidence>